<sequence>MSSFMLNRTLLPDSDVYLVSSNSRPYLIHLFLVMSHNNRQANTVQ</sequence>
<evidence type="ECO:0000313" key="1">
    <source>
        <dbReference type="EMBL" id="KRY97276.1"/>
    </source>
</evidence>
<protein>
    <submittedName>
        <fullName evidence="1">Uncharacterized protein</fullName>
    </submittedName>
</protein>
<dbReference type="Proteomes" id="UP000055024">
    <property type="component" value="Unassembled WGS sequence"/>
</dbReference>
<proteinExistence type="predicted"/>
<keyword evidence="2" id="KW-1185">Reference proteome</keyword>
<reference evidence="1 2" key="1">
    <citation type="submission" date="2015-01" db="EMBL/GenBank/DDBJ databases">
        <title>Evolution of Trichinella species and genotypes.</title>
        <authorList>
            <person name="Korhonen P.K."/>
            <person name="Edoardo P."/>
            <person name="Giuseppe L.R."/>
            <person name="Gasser R.B."/>
        </authorList>
    </citation>
    <scope>NUCLEOTIDE SEQUENCE [LARGE SCALE GENOMIC DNA]</scope>
    <source>
        <strain evidence="1">ISS1029</strain>
    </source>
</reference>
<name>A0A0V1GGH2_9BILA</name>
<comment type="caution">
    <text evidence="1">The sequence shown here is derived from an EMBL/GenBank/DDBJ whole genome shotgun (WGS) entry which is preliminary data.</text>
</comment>
<evidence type="ECO:0000313" key="2">
    <source>
        <dbReference type="Proteomes" id="UP000055024"/>
    </source>
</evidence>
<dbReference type="EMBL" id="JYDP01002164">
    <property type="protein sequence ID" value="KRY97276.1"/>
    <property type="molecule type" value="Genomic_DNA"/>
</dbReference>
<organism evidence="1 2">
    <name type="scientific">Trichinella zimbabwensis</name>
    <dbReference type="NCBI Taxonomy" id="268475"/>
    <lineage>
        <taxon>Eukaryota</taxon>
        <taxon>Metazoa</taxon>
        <taxon>Ecdysozoa</taxon>
        <taxon>Nematoda</taxon>
        <taxon>Enoplea</taxon>
        <taxon>Dorylaimia</taxon>
        <taxon>Trichinellida</taxon>
        <taxon>Trichinellidae</taxon>
        <taxon>Trichinella</taxon>
    </lineage>
</organism>
<accession>A0A0V1GGH2</accession>
<gene>
    <name evidence="1" type="ORF">T11_16054</name>
</gene>
<dbReference type="AlphaFoldDB" id="A0A0V1GGH2"/>